<keyword evidence="2" id="KW-1185">Reference proteome</keyword>
<gene>
    <name evidence="1" type="ORF">PUN28_004926</name>
</gene>
<evidence type="ECO:0000313" key="1">
    <source>
        <dbReference type="EMBL" id="KAL0126136.1"/>
    </source>
</evidence>
<sequence>MYLLKLVLIKCIIKIKSIEVLAHYLATYVEKRPYHSPPRCRSAVLSQHARRFAKTFAVAHSIRLSLNRITGIAAFHKIITTRDGSSACQVSIILRGTLSRQYPSQRKFSRARACKRISVNYCTCKVEGYRMTSAGAINYTLLLGSPRR</sequence>
<protein>
    <submittedName>
        <fullName evidence="1">Uncharacterized protein</fullName>
    </submittedName>
</protein>
<accession>A0AAW2GJ38</accession>
<evidence type="ECO:0000313" key="2">
    <source>
        <dbReference type="Proteomes" id="UP001430953"/>
    </source>
</evidence>
<name>A0AAW2GJ38_9HYME</name>
<organism evidence="1 2">
    <name type="scientific">Cardiocondyla obscurior</name>
    <dbReference type="NCBI Taxonomy" id="286306"/>
    <lineage>
        <taxon>Eukaryota</taxon>
        <taxon>Metazoa</taxon>
        <taxon>Ecdysozoa</taxon>
        <taxon>Arthropoda</taxon>
        <taxon>Hexapoda</taxon>
        <taxon>Insecta</taxon>
        <taxon>Pterygota</taxon>
        <taxon>Neoptera</taxon>
        <taxon>Endopterygota</taxon>
        <taxon>Hymenoptera</taxon>
        <taxon>Apocrita</taxon>
        <taxon>Aculeata</taxon>
        <taxon>Formicoidea</taxon>
        <taxon>Formicidae</taxon>
        <taxon>Myrmicinae</taxon>
        <taxon>Cardiocondyla</taxon>
    </lineage>
</organism>
<dbReference type="EMBL" id="JADYXP020000004">
    <property type="protein sequence ID" value="KAL0126136.1"/>
    <property type="molecule type" value="Genomic_DNA"/>
</dbReference>
<reference evidence="1 2" key="1">
    <citation type="submission" date="2023-03" db="EMBL/GenBank/DDBJ databases">
        <title>High recombination rates correlate with genetic variation in Cardiocondyla obscurior ants.</title>
        <authorList>
            <person name="Errbii M."/>
        </authorList>
    </citation>
    <scope>NUCLEOTIDE SEQUENCE [LARGE SCALE GENOMIC DNA]</scope>
    <source>
        <strain evidence="1">Alpha-2009</strain>
        <tissue evidence="1">Whole body</tissue>
    </source>
</reference>
<comment type="caution">
    <text evidence="1">The sequence shown here is derived from an EMBL/GenBank/DDBJ whole genome shotgun (WGS) entry which is preliminary data.</text>
</comment>
<dbReference type="AlphaFoldDB" id="A0AAW2GJ38"/>
<proteinExistence type="predicted"/>
<dbReference type="Proteomes" id="UP001430953">
    <property type="component" value="Unassembled WGS sequence"/>
</dbReference>